<evidence type="ECO:0000313" key="3">
    <source>
        <dbReference type="Proteomes" id="UP000232164"/>
    </source>
</evidence>
<evidence type="ECO:0000256" key="1">
    <source>
        <dbReference type="SAM" id="Phobius"/>
    </source>
</evidence>
<accession>A0A2N0D3H9</accession>
<evidence type="ECO:0000313" key="2">
    <source>
        <dbReference type="EMBL" id="PKA40608.1"/>
    </source>
</evidence>
<dbReference type="Proteomes" id="UP000232164">
    <property type="component" value="Unassembled WGS sequence"/>
</dbReference>
<reference evidence="2 3" key="1">
    <citation type="submission" date="2017-11" db="EMBL/GenBank/DDBJ databases">
        <authorList>
            <person name="Han C.G."/>
        </authorList>
    </citation>
    <scope>NUCLEOTIDE SEQUENCE [LARGE SCALE GENOMIC DNA]</scope>
    <source>
        <strain evidence="2 3">HCNT1</strain>
    </source>
</reference>
<feature type="transmembrane region" description="Helical" evidence="1">
    <location>
        <begin position="6"/>
        <end position="24"/>
    </location>
</feature>
<name>A0A2N0D3H9_RHISU</name>
<sequence length="26" mass="2881">MSDQLPMFILQSIVIFGLVGALFIRA</sequence>
<comment type="caution">
    <text evidence="2">The sequence shown here is derived from an EMBL/GenBank/DDBJ whole genome shotgun (WGS) entry which is preliminary data.</text>
</comment>
<dbReference type="AlphaFoldDB" id="A0A2N0D3H9"/>
<reference evidence="2 3" key="2">
    <citation type="submission" date="2017-12" db="EMBL/GenBank/DDBJ databases">
        <title>Genome sequence of Rhizobium sullae HCNT1 isolated from Sulla coronaria nodules and featuring peculiar denitrification phenotypes.</title>
        <authorList>
            <person name="De Diego-Diaz B."/>
            <person name="Treu L."/>
            <person name="Campanaro S."/>
            <person name="Da Silva Duarte V."/>
            <person name="Basaglia M."/>
            <person name="Favaro L."/>
            <person name="Casella S."/>
            <person name="Squartini A."/>
        </authorList>
    </citation>
    <scope>NUCLEOTIDE SEQUENCE [LARGE SCALE GENOMIC DNA]</scope>
    <source>
        <strain evidence="2 3">HCNT1</strain>
    </source>
</reference>
<keyword evidence="1" id="KW-0472">Membrane</keyword>
<proteinExistence type="predicted"/>
<keyword evidence="1" id="KW-0812">Transmembrane</keyword>
<protein>
    <submittedName>
        <fullName evidence="2">Uncharacterized protein</fullName>
    </submittedName>
</protein>
<gene>
    <name evidence="2" type="ORF">CWR43_29050</name>
</gene>
<keyword evidence="1" id="KW-1133">Transmembrane helix</keyword>
<organism evidence="2 3">
    <name type="scientific">Rhizobium sullae</name>
    <name type="common">Rhizobium hedysari</name>
    <dbReference type="NCBI Taxonomy" id="50338"/>
    <lineage>
        <taxon>Bacteria</taxon>
        <taxon>Pseudomonadati</taxon>
        <taxon>Pseudomonadota</taxon>
        <taxon>Alphaproteobacteria</taxon>
        <taxon>Hyphomicrobiales</taxon>
        <taxon>Rhizobiaceae</taxon>
        <taxon>Rhizobium/Agrobacterium group</taxon>
        <taxon>Rhizobium</taxon>
    </lineage>
</organism>
<dbReference type="EMBL" id="PIQN01000022">
    <property type="protein sequence ID" value="PKA40608.1"/>
    <property type="molecule type" value="Genomic_DNA"/>
</dbReference>